<dbReference type="RefSeq" id="WP_208235745.1">
    <property type="nucleotide sequence ID" value="NZ_BAAAQU010000001.1"/>
</dbReference>
<dbReference type="Pfam" id="PF20176">
    <property type="entry name" value="DUF6541"/>
    <property type="match status" value="1"/>
</dbReference>
<evidence type="ECO:0000313" key="3">
    <source>
        <dbReference type="Proteomes" id="UP000668403"/>
    </source>
</evidence>
<comment type="caution">
    <text evidence="2">The sequence shown here is derived from an EMBL/GenBank/DDBJ whole genome shotgun (WGS) entry which is preliminary data.</text>
</comment>
<feature type="transmembrane region" description="Helical" evidence="1">
    <location>
        <begin position="34"/>
        <end position="58"/>
    </location>
</feature>
<dbReference type="Proteomes" id="UP000668403">
    <property type="component" value="Unassembled WGS sequence"/>
</dbReference>
<feature type="transmembrane region" description="Helical" evidence="1">
    <location>
        <begin position="400"/>
        <end position="418"/>
    </location>
</feature>
<feature type="transmembrane region" description="Helical" evidence="1">
    <location>
        <begin position="189"/>
        <end position="207"/>
    </location>
</feature>
<proteinExistence type="predicted"/>
<feature type="transmembrane region" description="Helical" evidence="1">
    <location>
        <begin position="245"/>
        <end position="264"/>
    </location>
</feature>
<protein>
    <submittedName>
        <fullName evidence="2">Uncharacterized protein</fullName>
    </submittedName>
</protein>
<feature type="transmembrane region" description="Helical" evidence="1">
    <location>
        <begin position="328"/>
        <end position="346"/>
    </location>
</feature>
<evidence type="ECO:0000256" key="1">
    <source>
        <dbReference type="SAM" id="Phobius"/>
    </source>
</evidence>
<feature type="transmembrane region" description="Helical" evidence="1">
    <location>
        <begin position="64"/>
        <end position="81"/>
    </location>
</feature>
<feature type="transmembrane region" description="Helical" evidence="1">
    <location>
        <begin position="276"/>
        <end position="293"/>
    </location>
</feature>
<feature type="transmembrane region" description="Helical" evidence="1">
    <location>
        <begin position="482"/>
        <end position="504"/>
    </location>
</feature>
<organism evidence="2 3">
    <name type="scientific">Leucobacter tardus</name>
    <dbReference type="NCBI Taxonomy" id="501483"/>
    <lineage>
        <taxon>Bacteria</taxon>
        <taxon>Bacillati</taxon>
        <taxon>Actinomycetota</taxon>
        <taxon>Actinomycetes</taxon>
        <taxon>Micrococcales</taxon>
        <taxon>Microbacteriaceae</taxon>
        <taxon>Leucobacter</taxon>
    </lineage>
</organism>
<dbReference type="InterPro" id="IPR046671">
    <property type="entry name" value="DUF6541"/>
</dbReference>
<feature type="transmembrane region" description="Helical" evidence="1">
    <location>
        <begin position="376"/>
        <end position="393"/>
    </location>
</feature>
<feature type="transmembrane region" description="Helical" evidence="1">
    <location>
        <begin position="6"/>
        <end position="27"/>
    </location>
</feature>
<dbReference type="EMBL" id="JAGFBF010000001">
    <property type="protein sequence ID" value="MBO2988398.1"/>
    <property type="molecule type" value="Genomic_DNA"/>
</dbReference>
<keyword evidence="1" id="KW-0472">Membrane</keyword>
<keyword evidence="3" id="KW-1185">Reference proteome</keyword>
<gene>
    <name evidence="2" type="ORF">J4H85_00095</name>
</gene>
<keyword evidence="1" id="KW-1133">Transmembrane helix</keyword>
<accession>A0A939QC52</accession>
<feature type="transmembrane region" description="Helical" evidence="1">
    <location>
        <begin position="219"/>
        <end position="239"/>
    </location>
</feature>
<feature type="transmembrane region" description="Helical" evidence="1">
    <location>
        <begin position="438"/>
        <end position="461"/>
    </location>
</feature>
<evidence type="ECO:0000313" key="2">
    <source>
        <dbReference type="EMBL" id="MBO2988398.1"/>
    </source>
</evidence>
<name>A0A939QC52_9MICO</name>
<dbReference type="AlphaFoldDB" id="A0A939QC52"/>
<sequence length="646" mass="68057">MSTWLSLVPPLAVGIGLLALLGLPATFALKLRGFAIAIVALPVAFSVLALTPILAALFKLPWGPLVPVAVSFLLALVLLPCRRWLGANASGSARPHRLSTPILSAALGGAAIAVTLVMSMKTADAISQTYDANFHLNSVRQILETGNAAPFALDLSAPGQSVFYPAVWHGFVALIAQVSGASIPLSTNAALFIACSVVWPVGVVALGRAVAGPSRRVSVVAGIAAAAFPSFPLALAGYGVLYPNLLSTCLLPFVLVAGLQLLDLGFARRSDPLRPALRYLLFLGALGAAILAHPNALHVILLWGVFPVGAALVRYVKGQPGGTSRKIISIVMLVLYSGLLLLAWVAGRTGDNPWEGQRSPLGALVDVFGSTPRLEGHSWGVTILICIGVALTWRKPGGRWMLGSAAILAIAFVIAFGFPSSDWRTLLLSPWYSDPWRLASLVPLGAVPLLTIGGSAVVAIARVGALRFTRMEQDTASHGTNVFAAVVILSLLAVTQGAGAFAGVQYVSTKYEFSDTSPLLSPDERQLIERLPDSVPEGEVLINNPWNGGALAYAIAGYEVLVPHTGGTYDPRITEMTSALATGTPEACRLTRELDVRYLLDFGDQYVFEDTPRAEPFEGISAIEESSVLTEVDHEGPAKLYEVTGC</sequence>
<reference evidence="2" key="1">
    <citation type="submission" date="2021-03" db="EMBL/GenBank/DDBJ databases">
        <title>Leucobacter chromiisoli sp. nov., isolated from chromium-containing soil of chemical plant.</title>
        <authorList>
            <person name="Xu Z."/>
        </authorList>
    </citation>
    <scope>NUCLEOTIDE SEQUENCE</scope>
    <source>
        <strain evidence="2">K 70/01</strain>
    </source>
</reference>
<feature type="transmembrane region" description="Helical" evidence="1">
    <location>
        <begin position="299"/>
        <end position="316"/>
    </location>
</feature>
<keyword evidence="1" id="KW-0812">Transmembrane</keyword>
<feature type="transmembrane region" description="Helical" evidence="1">
    <location>
        <begin position="102"/>
        <end position="120"/>
    </location>
</feature>